<sequence>MWNVKILEHKSSQFHTNRLASKDQTAPPSG</sequence>
<dbReference type="AlphaFoldDB" id="A0A0E9W6M0"/>
<proteinExistence type="predicted"/>
<name>A0A0E9W6M0_ANGAN</name>
<accession>A0A0E9W6M0</accession>
<evidence type="ECO:0000313" key="1">
    <source>
        <dbReference type="EMBL" id="JAH86024.1"/>
    </source>
</evidence>
<organism evidence="1">
    <name type="scientific">Anguilla anguilla</name>
    <name type="common">European freshwater eel</name>
    <name type="synonym">Muraena anguilla</name>
    <dbReference type="NCBI Taxonomy" id="7936"/>
    <lineage>
        <taxon>Eukaryota</taxon>
        <taxon>Metazoa</taxon>
        <taxon>Chordata</taxon>
        <taxon>Craniata</taxon>
        <taxon>Vertebrata</taxon>
        <taxon>Euteleostomi</taxon>
        <taxon>Actinopterygii</taxon>
        <taxon>Neopterygii</taxon>
        <taxon>Teleostei</taxon>
        <taxon>Anguilliformes</taxon>
        <taxon>Anguillidae</taxon>
        <taxon>Anguilla</taxon>
    </lineage>
</organism>
<reference evidence="1" key="1">
    <citation type="submission" date="2014-11" db="EMBL/GenBank/DDBJ databases">
        <authorList>
            <person name="Amaro Gonzalez C."/>
        </authorList>
    </citation>
    <scope>NUCLEOTIDE SEQUENCE</scope>
</reference>
<dbReference type="EMBL" id="GBXM01022553">
    <property type="protein sequence ID" value="JAH86024.1"/>
    <property type="molecule type" value="Transcribed_RNA"/>
</dbReference>
<protein>
    <submittedName>
        <fullName evidence="1">Uncharacterized protein</fullName>
    </submittedName>
</protein>
<reference evidence="1" key="2">
    <citation type="journal article" date="2015" name="Fish Shellfish Immunol.">
        <title>Early steps in the European eel (Anguilla anguilla)-Vibrio vulnificus interaction in the gills: Role of the RtxA13 toxin.</title>
        <authorList>
            <person name="Callol A."/>
            <person name="Pajuelo D."/>
            <person name="Ebbesson L."/>
            <person name="Teles M."/>
            <person name="MacKenzie S."/>
            <person name="Amaro C."/>
        </authorList>
    </citation>
    <scope>NUCLEOTIDE SEQUENCE</scope>
</reference>